<protein>
    <submittedName>
        <fullName evidence="3">Uncharacterized protein</fullName>
    </submittedName>
</protein>
<evidence type="ECO:0000313" key="4">
    <source>
        <dbReference type="Proteomes" id="UP001273531"/>
    </source>
</evidence>
<feature type="region of interest" description="Disordered" evidence="1">
    <location>
        <begin position="152"/>
        <end position="180"/>
    </location>
</feature>
<comment type="caution">
    <text evidence="3">The sequence shown here is derived from an EMBL/GenBank/DDBJ whole genome shotgun (WGS) entry which is preliminary data.</text>
</comment>
<feature type="signal peptide" evidence="2">
    <location>
        <begin position="1"/>
        <end position="22"/>
    </location>
</feature>
<accession>A0ABU3Y5V2</accession>
<dbReference type="RefSeq" id="WP_317225941.1">
    <property type="nucleotide sequence ID" value="NZ_JAWJEJ010000001.1"/>
</dbReference>
<proteinExistence type="predicted"/>
<keyword evidence="2" id="KW-0732">Signal</keyword>
<keyword evidence="4" id="KW-1185">Reference proteome</keyword>
<feature type="chain" id="PRO_5045922035" evidence="2">
    <location>
        <begin position="23"/>
        <end position="300"/>
    </location>
</feature>
<evidence type="ECO:0000313" key="3">
    <source>
        <dbReference type="EMBL" id="MDV3456769.1"/>
    </source>
</evidence>
<evidence type="ECO:0000256" key="2">
    <source>
        <dbReference type="SAM" id="SignalP"/>
    </source>
</evidence>
<organism evidence="3 4">
    <name type="scientific">Sphingomonas agrestis</name>
    <dbReference type="NCBI Taxonomy" id="3080540"/>
    <lineage>
        <taxon>Bacteria</taxon>
        <taxon>Pseudomonadati</taxon>
        <taxon>Pseudomonadota</taxon>
        <taxon>Alphaproteobacteria</taxon>
        <taxon>Sphingomonadales</taxon>
        <taxon>Sphingomonadaceae</taxon>
        <taxon>Sphingomonas</taxon>
    </lineage>
</organism>
<evidence type="ECO:0000256" key="1">
    <source>
        <dbReference type="SAM" id="MobiDB-lite"/>
    </source>
</evidence>
<gene>
    <name evidence="3" type="ORF">RZN05_07215</name>
</gene>
<sequence length="300" mass="31357">MRSGWFGLAVAGSVFLASGGAAQETPGDDITVTGQREVPRAEASRFVRDVATTVDGQFARFHEPVCPMVIGIPENYAEVVTARVRAVARDAGVPLGGSNCAPNILVIVANDADQLVKSMRKDAPGLFRGLELDDIRKAMREGPVHVWSTVETRNEDRVGASAKGSDGGTPGAPGGPPTAGASSMLVRKASILELSTMQAAVQSVVVIDDDAVLGKTLTQVADYVAMRTLAGARPPKVGAKSDTILTLFEPGVTAPPGLTLIDASYLKGVYDTRPQGKGVSQASTIARTITEDSRERSGMR</sequence>
<name>A0ABU3Y5V2_9SPHN</name>
<reference evidence="3 4" key="1">
    <citation type="submission" date="2023-10" db="EMBL/GenBank/DDBJ databases">
        <title>Sphingomonas sp. HF-S4 16S ribosomal RNA gene Genome sequencing and assembly.</title>
        <authorList>
            <person name="Lee H."/>
        </authorList>
    </citation>
    <scope>NUCLEOTIDE SEQUENCE [LARGE SCALE GENOMIC DNA]</scope>
    <source>
        <strain evidence="3 4">HF-S4</strain>
    </source>
</reference>
<dbReference type="Proteomes" id="UP001273531">
    <property type="component" value="Unassembled WGS sequence"/>
</dbReference>
<dbReference type="EMBL" id="JAWJEJ010000001">
    <property type="protein sequence ID" value="MDV3456769.1"/>
    <property type="molecule type" value="Genomic_DNA"/>
</dbReference>